<keyword evidence="1" id="KW-0488">Methylation</keyword>
<evidence type="ECO:0000256" key="2">
    <source>
        <dbReference type="ARBA" id="ARBA00029447"/>
    </source>
</evidence>
<dbReference type="InterPro" id="IPR004090">
    <property type="entry name" value="Chemotax_Me-accpt_rcpt"/>
</dbReference>
<evidence type="ECO:0000259" key="5">
    <source>
        <dbReference type="PROSITE" id="PS50111"/>
    </source>
</evidence>
<dbReference type="PRINTS" id="PR00260">
    <property type="entry name" value="CHEMTRNSDUCR"/>
</dbReference>
<protein>
    <submittedName>
        <fullName evidence="6">PAS domain-containing protein</fullName>
    </submittedName>
</protein>
<feature type="region of interest" description="Disordered" evidence="4">
    <location>
        <begin position="1"/>
        <end position="57"/>
    </location>
</feature>
<dbReference type="SMART" id="SM00283">
    <property type="entry name" value="MA"/>
    <property type="match status" value="1"/>
</dbReference>
<dbReference type="EMBL" id="JAAATW010000004">
    <property type="protein sequence ID" value="NBE09151.1"/>
    <property type="molecule type" value="Genomic_DNA"/>
</dbReference>
<dbReference type="PANTHER" id="PTHR43531">
    <property type="entry name" value="PROTEIN ICFG"/>
    <property type="match status" value="1"/>
</dbReference>
<gene>
    <name evidence="6" type="ORF">GU920_16525</name>
</gene>
<dbReference type="Pfam" id="PF00015">
    <property type="entry name" value="MCPsignal"/>
    <property type="match status" value="1"/>
</dbReference>
<dbReference type="PROSITE" id="PS50111">
    <property type="entry name" value="CHEMOTAXIS_TRANSDUC_2"/>
    <property type="match status" value="1"/>
</dbReference>
<dbReference type="SUPFAM" id="SSF58104">
    <property type="entry name" value="Methyl-accepting chemotaxis protein (MCP) signaling domain"/>
    <property type="match status" value="1"/>
</dbReference>
<dbReference type="InterPro" id="IPR041395">
    <property type="entry name" value="McpB_HAMP_3rd"/>
</dbReference>
<dbReference type="Pfam" id="PF08448">
    <property type="entry name" value="PAS_4"/>
    <property type="match status" value="1"/>
</dbReference>
<dbReference type="Proteomes" id="UP001517376">
    <property type="component" value="Unassembled WGS sequence"/>
</dbReference>
<evidence type="ECO:0000256" key="3">
    <source>
        <dbReference type="PROSITE-ProRule" id="PRU00284"/>
    </source>
</evidence>
<dbReference type="InterPro" id="IPR004089">
    <property type="entry name" value="MCPsignal_dom"/>
</dbReference>
<comment type="similarity">
    <text evidence="2">Belongs to the methyl-accepting chemotaxis (MCP) protein family.</text>
</comment>
<dbReference type="Gene3D" id="1.20.120.1530">
    <property type="match status" value="1"/>
</dbReference>
<evidence type="ECO:0000256" key="1">
    <source>
        <dbReference type="ARBA" id="ARBA00022481"/>
    </source>
</evidence>
<dbReference type="PANTHER" id="PTHR43531:SF14">
    <property type="entry name" value="METHYL-ACCEPTING CHEMOTAXIS PROTEIN I-RELATED"/>
    <property type="match status" value="1"/>
</dbReference>
<feature type="compositionally biased region" description="Basic and acidic residues" evidence="4">
    <location>
        <begin position="15"/>
        <end position="24"/>
    </location>
</feature>
<reference evidence="7" key="1">
    <citation type="submission" date="2020-01" db="EMBL/GenBank/DDBJ databases">
        <title>Sphingomonas sp. strain CSW-10.</title>
        <authorList>
            <person name="Chen W.-M."/>
        </authorList>
    </citation>
    <scope>NUCLEOTIDE SEQUENCE [LARGE SCALE GENOMIC DNA]</scope>
    <source>
        <strain evidence="7">CCP-1</strain>
    </source>
</reference>
<organism evidence="6 7">
    <name type="scientific">Paragemmobacter ruber</name>
    <dbReference type="NCBI Taxonomy" id="1985673"/>
    <lineage>
        <taxon>Bacteria</taxon>
        <taxon>Pseudomonadati</taxon>
        <taxon>Pseudomonadota</taxon>
        <taxon>Alphaproteobacteria</taxon>
        <taxon>Rhodobacterales</taxon>
        <taxon>Paracoccaceae</taxon>
        <taxon>Paragemmobacter</taxon>
    </lineage>
</organism>
<evidence type="ECO:0000313" key="7">
    <source>
        <dbReference type="Proteomes" id="UP001517376"/>
    </source>
</evidence>
<dbReference type="Pfam" id="PF18575">
    <property type="entry name" value="HAMP_N3"/>
    <property type="match status" value="1"/>
</dbReference>
<feature type="region of interest" description="Disordered" evidence="4">
    <location>
        <begin position="656"/>
        <end position="698"/>
    </location>
</feature>
<feature type="compositionally biased region" description="Low complexity" evidence="4">
    <location>
        <begin position="672"/>
        <end position="684"/>
    </location>
</feature>
<keyword evidence="7" id="KW-1185">Reference proteome</keyword>
<dbReference type="InterPro" id="IPR051310">
    <property type="entry name" value="MCP_chemotaxis"/>
</dbReference>
<proteinExistence type="inferred from homology"/>
<dbReference type="CDD" id="cd17528">
    <property type="entry name" value="HAMP_III"/>
    <property type="match status" value="1"/>
</dbReference>
<feature type="compositionally biased region" description="Basic and acidic residues" evidence="4">
    <location>
        <begin position="688"/>
        <end position="698"/>
    </location>
</feature>
<keyword evidence="3" id="KW-0807">Transducer</keyword>
<name>A0ABW9Y990_9RHOB</name>
<dbReference type="InterPro" id="IPR013656">
    <property type="entry name" value="PAS_4"/>
</dbReference>
<feature type="compositionally biased region" description="Pro residues" evidence="4">
    <location>
        <begin position="661"/>
        <end position="671"/>
    </location>
</feature>
<sequence length="698" mass="74135">MTDTPSRPRPRSQPKRADPPRVDPLDLIEDTAPPAAPATEERTEPMSADAPCPSPTAATLPLWQDAAGLAALDRIATPLLVADADMVIRHANPALAQMFRPHEADIRRDLPAFSVAGLVGQTVDIFSGQAARPFAGLRDKSARQSGQFSTGGRHYAFSVSPLMDADGAACGAIIEWRDETRDHAARDEATRFIAAVGAMADAHGKGDIDHFPEARGYSPGNAEVLESVNRMVQRHIEVKRQIIDCITAFAAGNFDAPLATFPGKSAFINEAMEGVRASFKAIFREIETMSEALVDGNLDHRPDTARYQGQFQHLMGTLDRVRVTFRDVAAEVERLSNAIVAGELDTTTDAARHSGAYRRIIEAFESAFQSLNGAFNAIGHQVGQVGATVRQLSQSSKSLASNSQVQSSSVDEVSATAEETDIQVKSNAAAAASARQLVTGASEVAASGKAKISEMVASMEGIRASSQDIAKIIKVIDEIAFQTNLLALNAAVEAARAGQHGRGFAVVAQEVRNLAGRSARAARETSDLIEDASTRVQAGVRIADETSRAFTSIADDIEKVNVLVRDIATASDEQSRGVAQINNAIGEIAKYALSTSQQADELAGSVAEMEAATTSMQAELDRFHLRRTSTASLGSLPDLGAIPADLMAEIQAMVARHSAPQPSPQPVPQPAPRADAAAKPAAVVRLSSNRDQRGFANF</sequence>
<feature type="domain" description="Methyl-accepting transducer" evidence="5">
    <location>
        <begin position="381"/>
        <end position="603"/>
    </location>
</feature>
<evidence type="ECO:0000256" key="4">
    <source>
        <dbReference type="SAM" id="MobiDB-lite"/>
    </source>
</evidence>
<evidence type="ECO:0000313" key="6">
    <source>
        <dbReference type="EMBL" id="NBE09151.1"/>
    </source>
</evidence>
<comment type="caution">
    <text evidence="6">The sequence shown here is derived from an EMBL/GenBank/DDBJ whole genome shotgun (WGS) entry which is preliminary data.</text>
</comment>
<dbReference type="CDD" id="cd11386">
    <property type="entry name" value="MCP_signal"/>
    <property type="match status" value="1"/>
</dbReference>
<accession>A0ABW9Y990</accession>
<dbReference type="Gene3D" id="1.10.287.950">
    <property type="entry name" value="Methyl-accepting chemotaxis protein"/>
    <property type="match status" value="1"/>
</dbReference>